<dbReference type="PANTHER" id="PTHR10953:SF29">
    <property type="entry name" value="NEDD8-ACTIVATING ENZYME E1 REGULATORY SUBUNIT"/>
    <property type="match status" value="1"/>
</dbReference>
<dbReference type="Gene3D" id="3.40.50.720">
    <property type="entry name" value="NAD(P)-binding Rossmann-like Domain"/>
    <property type="match status" value="2"/>
</dbReference>
<evidence type="ECO:0000256" key="3">
    <source>
        <dbReference type="ARBA" id="ARBA00015407"/>
    </source>
</evidence>
<evidence type="ECO:0000256" key="4">
    <source>
        <dbReference type="ARBA" id="ARBA00022786"/>
    </source>
</evidence>
<keyword evidence="4 5" id="KW-0833">Ubl conjugation pathway</keyword>
<comment type="pathway">
    <text evidence="1 5">Protein modification; protein neddylation.</text>
</comment>
<name>A0A0P4VKL2_9HEMI</name>
<dbReference type="UniPathway" id="UPA00885"/>
<dbReference type="FunFam" id="3.40.50.720:FF:000475">
    <property type="entry name" value="NEDD8-activating enzyme E1 regulatory subunit"/>
    <property type="match status" value="1"/>
</dbReference>
<proteinExistence type="evidence at transcript level"/>
<sequence length="537" mass="60258">MASPAPKSPEQSEKSKKYDRQLRLWGDHGQNALEGSHICLINATGLGTEILKSLVLPGIGGFTIVDGKKVSEEDIGANFFLDIDSLSKPRAQIATQLLVELNPDVKGDYVDEPIEELLKNNPNFFSSFSVVITTALNERALLPLSELLWNLEVPLIVARSFGLIGLIRLQIKEHTIIESHPDTQNPDLRLDRPFTALEQYVARINLDEMDLKDHAHVPYIVPLLKCLMEWKTIHNGELPKNYKEKDELRNLIKKQIKFNEEGVPEYEENFEEAIKAVNFAVTPSIVPKEVLNILNDDCCINLTSKSKPFWIMAKAVKDFIENEGHGCLPLRGTLPDMTADTNNYIALQQLYVQESGRCAEIVHRRVQQLLHQLGQQSDAISEADTKLFCKHSSSIALIRGSRIADEYDSKLINTSLISQGIENPDSLIVYYVMLRGLDRFYGEYNHHPGEFGDEHDIVKLKGCVSKLLTEWGCGSLSKDDYVHEICRYGGAELHSVSAFIGGCVAQEAIKIVTGQYKPINNTFIYDAINSSTETFAF</sequence>
<protein>
    <recommendedName>
        <fullName evidence="3 5">NEDD8-activating enzyme E1 regulatory subunit</fullName>
    </recommendedName>
</protein>
<dbReference type="InterPro" id="IPR035985">
    <property type="entry name" value="Ubiquitin-activating_enz"/>
</dbReference>
<feature type="domain" description="THIF-type NAD/FAD binding fold" evidence="6">
    <location>
        <begin position="18"/>
        <end position="535"/>
    </location>
</feature>
<dbReference type="InterPro" id="IPR045886">
    <property type="entry name" value="ThiF/MoeB/HesA"/>
</dbReference>
<accession>A0A0P4VKL2</accession>
<dbReference type="GO" id="GO:0005737">
    <property type="term" value="C:cytoplasm"/>
    <property type="evidence" value="ECO:0007669"/>
    <property type="project" value="TreeGrafter"/>
</dbReference>
<dbReference type="PIRSF" id="PIRSF039099">
    <property type="entry name" value="APP-BP1"/>
    <property type="match status" value="1"/>
</dbReference>
<dbReference type="PANTHER" id="PTHR10953">
    <property type="entry name" value="UBIQUITIN-ACTIVATING ENZYME E1"/>
    <property type="match status" value="1"/>
</dbReference>
<evidence type="ECO:0000313" key="7">
    <source>
        <dbReference type="EMBL" id="JAI55627.1"/>
    </source>
</evidence>
<dbReference type="EMBL" id="GDKW01000968">
    <property type="protein sequence ID" value="JAI55627.1"/>
    <property type="molecule type" value="mRNA"/>
</dbReference>
<dbReference type="CDD" id="cd01493">
    <property type="entry name" value="APPBP1_RUB"/>
    <property type="match status" value="1"/>
</dbReference>
<dbReference type="GO" id="GO:0019781">
    <property type="term" value="F:NEDD8 activating enzyme activity"/>
    <property type="evidence" value="ECO:0007669"/>
    <property type="project" value="UniProtKB-UniRule"/>
</dbReference>
<reference evidence="7" key="1">
    <citation type="journal article" date="2016" name="PLoS Negl. Trop. Dis.">
        <title>A Deep Insight into the Sialome of Rhodnius neglectus, a Vector of Chagas Disease.</title>
        <authorList>
            <person name="Santiago P.B."/>
            <person name="Assumpcao T.C."/>
            <person name="Araujo C.N."/>
            <person name="Bastos I.M."/>
            <person name="Neves D."/>
            <person name="Silva I.G."/>
            <person name="Charneau S."/>
            <person name="Queiroz R.M."/>
            <person name="Raiol T."/>
            <person name="Oliveira J.V."/>
            <person name="Sousa M.V."/>
            <person name="Calvo E."/>
            <person name="Ribeiro J.M."/>
            <person name="Santana J.M."/>
        </authorList>
    </citation>
    <scope>NUCLEOTIDE SEQUENCE</scope>
    <source>
        <tissue evidence="7">Salivary glands</tissue>
    </source>
</reference>
<dbReference type="InterPro" id="IPR000594">
    <property type="entry name" value="ThiF_NAD_FAD-bd"/>
</dbReference>
<dbReference type="Pfam" id="PF00899">
    <property type="entry name" value="ThiF"/>
    <property type="match status" value="1"/>
</dbReference>
<dbReference type="GO" id="GO:0045116">
    <property type="term" value="P:protein neddylation"/>
    <property type="evidence" value="ECO:0007669"/>
    <property type="project" value="UniProtKB-UniRule"/>
</dbReference>
<comment type="similarity">
    <text evidence="2 5">Belongs to the ubiquitin-activating E1 family. ULA1 subfamily.</text>
</comment>
<dbReference type="SUPFAM" id="SSF69572">
    <property type="entry name" value="Activating enzymes of the ubiquitin-like proteins"/>
    <property type="match status" value="1"/>
</dbReference>
<evidence type="ECO:0000256" key="2">
    <source>
        <dbReference type="ARBA" id="ARBA00006868"/>
    </source>
</evidence>
<dbReference type="InterPro" id="IPR030667">
    <property type="entry name" value="APP-BP1"/>
</dbReference>
<evidence type="ECO:0000256" key="1">
    <source>
        <dbReference type="ARBA" id="ARBA00005032"/>
    </source>
</evidence>
<evidence type="ECO:0000259" key="6">
    <source>
        <dbReference type="Pfam" id="PF00899"/>
    </source>
</evidence>
<dbReference type="AlphaFoldDB" id="A0A0P4VKL2"/>
<organism evidence="7">
    <name type="scientific">Rhodnius neglectus</name>
    <dbReference type="NCBI Taxonomy" id="72488"/>
    <lineage>
        <taxon>Eukaryota</taxon>
        <taxon>Metazoa</taxon>
        <taxon>Ecdysozoa</taxon>
        <taxon>Arthropoda</taxon>
        <taxon>Hexapoda</taxon>
        <taxon>Insecta</taxon>
        <taxon>Pterygota</taxon>
        <taxon>Neoptera</taxon>
        <taxon>Paraneoptera</taxon>
        <taxon>Hemiptera</taxon>
        <taxon>Heteroptera</taxon>
        <taxon>Panheteroptera</taxon>
        <taxon>Cimicomorpha</taxon>
        <taxon>Reduviidae</taxon>
        <taxon>Triatominae</taxon>
        <taxon>Rhodnius</taxon>
    </lineage>
</organism>
<evidence type="ECO:0000256" key="5">
    <source>
        <dbReference type="PIRNR" id="PIRNR039099"/>
    </source>
</evidence>